<name>A0A7R8WS77_9CRUS</name>
<dbReference type="GO" id="GO:0000938">
    <property type="term" value="C:GARP complex"/>
    <property type="evidence" value="ECO:0007669"/>
    <property type="project" value="InterPro"/>
</dbReference>
<organism evidence="1">
    <name type="scientific">Cyprideis torosa</name>
    <dbReference type="NCBI Taxonomy" id="163714"/>
    <lineage>
        <taxon>Eukaryota</taxon>
        <taxon>Metazoa</taxon>
        <taxon>Ecdysozoa</taxon>
        <taxon>Arthropoda</taxon>
        <taxon>Crustacea</taxon>
        <taxon>Oligostraca</taxon>
        <taxon>Ostracoda</taxon>
        <taxon>Podocopa</taxon>
        <taxon>Podocopida</taxon>
        <taxon>Cytherocopina</taxon>
        <taxon>Cytheroidea</taxon>
        <taxon>Cytherideidae</taxon>
        <taxon>Cyprideis</taxon>
    </lineage>
</organism>
<proteinExistence type="predicted"/>
<dbReference type="AlphaFoldDB" id="A0A7R8WS77"/>
<dbReference type="InterPro" id="IPR039766">
    <property type="entry name" value="Vps53"/>
</dbReference>
<gene>
    <name evidence="1" type="ORF">CTOB1V02_LOCUS14024</name>
</gene>
<dbReference type="PANTHER" id="PTHR12820:SF0">
    <property type="entry name" value="VACUOLAR PROTEIN SORTING-ASSOCIATED PROTEIN 53 HOMOLOG"/>
    <property type="match status" value="1"/>
</dbReference>
<dbReference type="GO" id="GO:0042147">
    <property type="term" value="P:retrograde transport, endosome to Golgi"/>
    <property type="evidence" value="ECO:0007669"/>
    <property type="project" value="InterPro"/>
</dbReference>
<evidence type="ECO:0000313" key="1">
    <source>
        <dbReference type="EMBL" id="CAD7236209.1"/>
    </source>
</evidence>
<dbReference type="GO" id="GO:0005829">
    <property type="term" value="C:cytosol"/>
    <property type="evidence" value="ECO:0007669"/>
    <property type="project" value="GOC"/>
</dbReference>
<protein>
    <submittedName>
        <fullName evidence="1">Uncharacterized protein</fullName>
    </submittedName>
</protein>
<feature type="non-terminal residue" evidence="1">
    <location>
        <position position="1"/>
    </location>
</feature>
<accession>A0A7R8WS77</accession>
<sequence length="116" mass="12344">ASLSRDLSTAGLLQNFQTLLKEGDLSLSQLGGATSSTRLSAEDIDRVCCVLTASEYCLSTADQLEAKLKEKISRGLKDMVNLSPESDAFRKVISTCVALLVQDVQAGCETALATMN</sequence>
<feature type="non-terminal residue" evidence="1">
    <location>
        <position position="116"/>
    </location>
</feature>
<dbReference type="PANTHER" id="PTHR12820">
    <property type="entry name" value="VACUOLAR SORTING PROTEIN 53"/>
    <property type="match status" value="1"/>
</dbReference>
<dbReference type="OrthoDB" id="10261632at2759"/>
<dbReference type="EMBL" id="OB677260">
    <property type="protein sequence ID" value="CAD7236209.1"/>
    <property type="molecule type" value="Genomic_DNA"/>
</dbReference>
<reference evidence="1" key="1">
    <citation type="submission" date="2020-11" db="EMBL/GenBank/DDBJ databases">
        <authorList>
            <person name="Tran Van P."/>
        </authorList>
    </citation>
    <scope>NUCLEOTIDE SEQUENCE</scope>
</reference>